<organism evidence="1">
    <name type="scientific">Campylobacter jejuni</name>
    <dbReference type="NCBI Taxonomy" id="197"/>
    <lineage>
        <taxon>Bacteria</taxon>
        <taxon>Pseudomonadati</taxon>
        <taxon>Campylobacterota</taxon>
        <taxon>Epsilonproteobacteria</taxon>
        <taxon>Campylobacterales</taxon>
        <taxon>Campylobacteraceae</taxon>
        <taxon>Campylobacter</taxon>
    </lineage>
</organism>
<accession>A0A5Z0CPA8</accession>
<evidence type="ECO:0000313" key="1">
    <source>
        <dbReference type="EMBL" id="ECR2128869.1"/>
    </source>
</evidence>
<proteinExistence type="predicted"/>
<protein>
    <submittedName>
        <fullName evidence="1">Uncharacterized protein</fullName>
    </submittedName>
</protein>
<gene>
    <name evidence="1" type="ORF">F0N48_09840</name>
</gene>
<sequence>NNIEYFSTSLDIFSYLNFNFREANAKQGLKLPDKYTYLSFMQTYDKCKEVDEKAEYLLREYNTYHTKDKHYYSYVAKEEFQGIADILSPYLS</sequence>
<dbReference type="EMBL" id="AAKEYQ010000133">
    <property type="protein sequence ID" value="ECR2128869.1"/>
    <property type="molecule type" value="Genomic_DNA"/>
</dbReference>
<dbReference type="AlphaFoldDB" id="A0A5Z0CPA8"/>
<name>A0A5Z0CPA8_CAMJU</name>
<comment type="caution">
    <text evidence="1">The sequence shown here is derived from an EMBL/GenBank/DDBJ whole genome shotgun (WGS) entry which is preliminary data.</text>
</comment>
<reference evidence="1" key="1">
    <citation type="submission" date="2019-09" db="EMBL/GenBank/DDBJ databases">
        <authorList>
            <person name="Ashton P.M."/>
            <person name="Dallman T."/>
            <person name="Nair S."/>
            <person name="De Pinna E."/>
            <person name="Peters T."/>
            <person name="Grant K."/>
        </authorList>
    </citation>
    <scope>NUCLEOTIDE SEQUENCE</scope>
    <source>
        <strain evidence="1">221506</strain>
    </source>
</reference>
<feature type="non-terminal residue" evidence="1">
    <location>
        <position position="92"/>
    </location>
</feature>
<feature type="non-terminal residue" evidence="1">
    <location>
        <position position="1"/>
    </location>
</feature>